<proteinExistence type="predicted"/>
<dbReference type="EMBL" id="DQWS01000221">
    <property type="protein sequence ID" value="HDD53579.1"/>
    <property type="molecule type" value="Genomic_DNA"/>
</dbReference>
<gene>
    <name evidence="2" type="ORF">ENF32_05895</name>
</gene>
<name>A0A7C0YE29_9BACT</name>
<dbReference type="Pfam" id="PF00753">
    <property type="entry name" value="Lactamase_B"/>
    <property type="match status" value="1"/>
</dbReference>
<evidence type="ECO:0000313" key="2">
    <source>
        <dbReference type="EMBL" id="HDD53579.1"/>
    </source>
</evidence>
<dbReference type="InterPro" id="IPR001279">
    <property type="entry name" value="Metallo-B-lactamas"/>
</dbReference>
<dbReference type="InterPro" id="IPR050855">
    <property type="entry name" value="NDM-1-like"/>
</dbReference>
<dbReference type="InterPro" id="IPR036866">
    <property type="entry name" value="RibonucZ/Hydroxyglut_hydro"/>
</dbReference>
<dbReference type="Gene3D" id="3.60.15.10">
    <property type="entry name" value="Ribonuclease Z/Hydroxyacylglutathione hydrolase-like"/>
    <property type="match status" value="1"/>
</dbReference>
<dbReference type="PANTHER" id="PTHR42951">
    <property type="entry name" value="METALLO-BETA-LACTAMASE DOMAIN-CONTAINING"/>
    <property type="match status" value="1"/>
</dbReference>
<protein>
    <submittedName>
        <fullName evidence="2">MBL fold metallo-hydrolase</fullName>
    </submittedName>
</protein>
<accession>A0A7C0YE29</accession>
<evidence type="ECO:0000259" key="1">
    <source>
        <dbReference type="SMART" id="SM00849"/>
    </source>
</evidence>
<organism evidence="2">
    <name type="scientific">Thermosulfidibacter takaii</name>
    <dbReference type="NCBI Taxonomy" id="412593"/>
    <lineage>
        <taxon>Bacteria</taxon>
        <taxon>Pseudomonadati</taxon>
        <taxon>Thermosulfidibacterota</taxon>
        <taxon>Thermosulfidibacteria</taxon>
        <taxon>Thermosulfidibacterales</taxon>
        <taxon>Thermosulfidibacteraceae</taxon>
    </lineage>
</organism>
<dbReference type="PANTHER" id="PTHR42951:SF17">
    <property type="entry name" value="METALLO-BETA-LACTAMASE DOMAIN-CONTAINING PROTEIN"/>
    <property type="match status" value="1"/>
</dbReference>
<reference evidence="2" key="1">
    <citation type="journal article" date="2020" name="mSystems">
        <title>Genome- and Community-Level Interaction Insights into Carbon Utilization and Element Cycling Functions of Hydrothermarchaeota in Hydrothermal Sediment.</title>
        <authorList>
            <person name="Zhou Z."/>
            <person name="Liu Y."/>
            <person name="Xu W."/>
            <person name="Pan J."/>
            <person name="Luo Z.H."/>
            <person name="Li M."/>
        </authorList>
    </citation>
    <scope>NUCLEOTIDE SEQUENCE [LARGE SCALE GENOMIC DNA]</scope>
    <source>
        <strain evidence="2">HyVt-115</strain>
    </source>
</reference>
<sequence length="282" mass="31932">MLIETPLYLTPQCVALGSKYFPIFWLATDPPIIVVGGVSAVIPPALKQMKELNHIHPKTLVLLHEHNDHVLGVPPLMEKLPTLKAVGTHKTAQLLSKEKVIAGYRQADRFFSRVLKEHGEGEDTNWKDFPSVSTLEEYPLPTGIHTLSTPGHSPGSCALFLEKEGILFVSDSMGYYPSQEKHFPLFFQNLELYLESIEKMAELSPSILVLGHLQCFKGEEVTMAFHRSREEALKLADRVKKASEKAEKMVFQTIHQDEFITFYLRDVIRKCARLLVKRALDL</sequence>
<dbReference type="SUPFAM" id="SSF56281">
    <property type="entry name" value="Metallo-hydrolase/oxidoreductase"/>
    <property type="match status" value="1"/>
</dbReference>
<comment type="caution">
    <text evidence="2">The sequence shown here is derived from an EMBL/GenBank/DDBJ whole genome shotgun (WGS) entry which is preliminary data.</text>
</comment>
<feature type="domain" description="Metallo-beta-lactamase" evidence="1">
    <location>
        <begin position="28"/>
        <end position="212"/>
    </location>
</feature>
<dbReference type="AlphaFoldDB" id="A0A7C0YE29"/>
<dbReference type="SMART" id="SM00849">
    <property type="entry name" value="Lactamase_B"/>
    <property type="match status" value="1"/>
</dbReference>
<dbReference type="Proteomes" id="UP000885690">
    <property type="component" value="Unassembled WGS sequence"/>
</dbReference>